<feature type="compositionally biased region" description="Basic and acidic residues" evidence="1">
    <location>
        <begin position="35"/>
        <end position="47"/>
    </location>
</feature>
<evidence type="ECO:0000313" key="4">
    <source>
        <dbReference type="Proteomes" id="UP000749293"/>
    </source>
</evidence>
<keyword evidence="2" id="KW-0472">Membrane</keyword>
<dbReference type="EMBL" id="JAANYQ010000008">
    <property type="protein sequence ID" value="KAF4122754.1"/>
    <property type="molecule type" value="Genomic_DNA"/>
</dbReference>
<keyword evidence="2" id="KW-1133">Transmembrane helix</keyword>
<sequence>MATPDKTSRQVGEQPTPTTNRLNTQGQNQGANRQADNKPSQDDKNECKQCACNASSTDDSNSITTDSSTGEEIPLTPGRRLRQKAQDVVVTVLVVVMYGLFVLYTLCLYLPLQVRRREAVLGIDPSACQRRLYLLQWVGRVCIVLAFWPAITAMLLAWHVVRWAAGMESLVTTASSEAGGDGGRGYAEAGGLRQGVDDEHHRTSQTTDLEPEMIGGVKIVNVSNNDIDRLSLKISGSRHDKAHKSNTP</sequence>
<keyword evidence="2" id="KW-0812">Transmembrane</keyword>
<feature type="compositionally biased region" description="Low complexity" evidence="1">
    <location>
        <begin position="55"/>
        <end position="68"/>
    </location>
</feature>
<proteinExistence type="predicted"/>
<reference evidence="3" key="1">
    <citation type="submission" date="2020-03" db="EMBL/GenBank/DDBJ databases">
        <title>Site-based positive gene gene selection in Geosmithia morbida across the United States reveals a broad range of putative effectors and factors for local host and environmental adapation.</title>
        <authorList>
            <person name="Onufrak A."/>
            <person name="Murdoch R.W."/>
            <person name="Gazis R."/>
            <person name="Huff M."/>
            <person name="Staton M."/>
            <person name="Klingeman W."/>
            <person name="Hadziabdic D."/>
        </authorList>
    </citation>
    <scope>NUCLEOTIDE SEQUENCE</scope>
    <source>
        <strain evidence="3">1262</strain>
    </source>
</reference>
<name>A0A9P4YVW9_9HYPO</name>
<dbReference type="OrthoDB" id="676979at2759"/>
<dbReference type="AlphaFoldDB" id="A0A9P4YVW9"/>
<organism evidence="3 4">
    <name type="scientific">Geosmithia morbida</name>
    <dbReference type="NCBI Taxonomy" id="1094350"/>
    <lineage>
        <taxon>Eukaryota</taxon>
        <taxon>Fungi</taxon>
        <taxon>Dikarya</taxon>
        <taxon>Ascomycota</taxon>
        <taxon>Pezizomycotina</taxon>
        <taxon>Sordariomycetes</taxon>
        <taxon>Hypocreomycetidae</taxon>
        <taxon>Hypocreales</taxon>
        <taxon>Bionectriaceae</taxon>
        <taxon>Geosmithia</taxon>
    </lineage>
</organism>
<dbReference type="Proteomes" id="UP000749293">
    <property type="component" value="Unassembled WGS sequence"/>
</dbReference>
<evidence type="ECO:0000256" key="1">
    <source>
        <dbReference type="SAM" id="MobiDB-lite"/>
    </source>
</evidence>
<feature type="transmembrane region" description="Helical" evidence="2">
    <location>
        <begin position="88"/>
        <end position="112"/>
    </location>
</feature>
<gene>
    <name evidence="3" type="ORF">GMORB2_7061</name>
</gene>
<comment type="caution">
    <text evidence="3">The sequence shown here is derived from an EMBL/GenBank/DDBJ whole genome shotgun (WGS) entry which is preliminary data.</text>
</comment>
<keyword evidence="4" id="KW-1185">Reference proteome</keyword>
<dbReference type="GeneID" id="55973284"/>
<feature type="region of interest" description="Disordered" evidence="1">
    <location>
        <begin position="1"/>
        <end position="75"/>
    </location>
</feature>
<protein>
    <submittedName>
        <fullName evidence="3">Uncharacterized protein</fullName>
    </submittedName>
</protein>
<evidence type="ECO:0000256" key="2">
    <source>
        <dbReference type="SAM" id="Phobius"/>
    </source>
</evidence>
<evidence type="ECO:0000313" key="3">
    <source>
        <dbReference type="EMBL" id="KAF4122754.1"/>
    </source>
</evidence>
<feature type="compositionally biased region" description="Polar residues" evidence="1">
    <location>
        <begin position="9"/>
        <end position="34"/>
    </location>
</feature>
<dbReference type="RefSeq" id="XP_035321406.1">
    <property type="nucleotide sequence ID" value="XM_035469026.1"/>
</dbReference>
<accession>A0A9P4YVW9</accession>
<feature type="transmembrane region" description="Helical" evidence="2">
    <location>
        <begin position="132"/>
        <end position="158"/>
    </location>
</feature>